<accession>A0ABX1HWK6</accession>
<reference evidence="1 2" key="1">
    <citation type="journal article" date="2019" name="Curr. Microbiol.">
        <title>Vibrio chemaguriensis sp. nov., from Sundarbans, Bay of Bengal.</title>
        <authorList>
            <person name="Ghosh A."/>
            <person name="Bhadury P."/>
        </authorList>
    </citation>
    <scope>NUCLEOTIDE SEQUENCE [LARGE SCALE GENOMIC DNA]</scope>
    <source>
        <strain evidence="1 2">Iso1</strain>
    </source>
</reference>
<evidence type="ECO:0000313" key="1">
    <source>
        <dbReference type="EMBL" id="NKJ68245.1"/>
    </source>
</evidence>
<evidence type="ECO:0000313" key="2">
    <source>
        <dbReference type="Proteomes" id="UP000778757"/>
    </source>
</evidence>
<comment type="caution">
    <text evidence="1">The sequence shown here is derived from an EMBL/GenBank/DDBJ whole genome shotgun (WGS) entry which is preliminary data.</text>
</comment>
<dbReference type="EMBL" id="SHOE01000009">
    <property type="protein sequence ID" value="NKJ68245.1"/>
    <property type="molecule type" value="Genomic_DNA"/>
</dbReference>
<organism evidence="1 2">
    <name type="scientific">Vibrio chemaguriensis</name>
    <dbReference type="NCBI Taxonomy" id="2527672"/>
    <lineage>
        <taxon>Bacteria</taxon>
        <taxon>Pseudomonadati</taxon>
        <taxon>Pseudomonadota</taxon>
        <taxon>Gammaproteobacteria</taxon>
        <taxon>Vibrionales</taxon>
        <taxon>Vibrionaceae</taxon>
        <taxon>Vibrio</taxon>
    </lineage>
</organism>
<sequence>MNSIDRELAVAVKNLSSLQSNAVPKASAMAINRVAARAVSRSVKDTAKAVRIKQKVIRPRASITKKATGKMPVAFVRVRRFDVPAISIDTARTQIRRKRGQYQISRVNRGRNGRYQKRELSGNTAIVVGRHRFENAFLQKLKNGRWHIMQRVSDARHPIKVCKVPIVNEITKAFKKHSDELLRTDMKKELSSAMKQQIRLVIRREVGRGN</sequence>
<keyword evidence="2" id="KW-1185">Reference proteome</keyword>
<dbReference type="Pfam" id="PF06763">
    <property type="entry name" value="Minor_tail_Z"/>
    <property type="match status" value="1"/>
</dbReference>
<name>A0ABX1HWK6_9VIBR</name>
<gene>
    <name evidence="1" type="ORF">EX191_10640</name>
</gene>
<dbReference type="PIRSF" id="PIRSF004395">
    <property type="entry name" value="Tail_Z"/>
    <property type="match status" value="1"/>
</dbReference>
<protein>
    <submittedName>
        <fullName evidence="1">Phage tail protein</fullName>
    </submittedName>
</protein>
<dbReference type="InterPro" id="IPR010633">
    <property type="entry name" value="Phage_lambda_GpZ"/>
</dbReference>
<dbReference type="Proteomes" id="UP000778757">
    <property type="component" value="Unassembled WGS sequence"/>
</dbReference>
<dbReference type="RefSeq" id="WP_171343091.1">
    <property type="nucleotide sequence ID" value="NZ_SHOE01000009.1"/>
</dbReference>
<proteinExistence type="predicted"/>